<feature type="compositionally biased region" description="Low complexity" evidence="1">
    <location>
        <begin position="764"/>
        <end position="777"/>
    </location>
</feature>
<protein>
    <submittedName>
        <fullName evidence="2">Uncharacterized protein</fullName>
    </submittedName>
</protein>
<feature type="region of interest" description="Disordered" evidence="1">
    <location>
        <begin position="675"/>
        <end position="831"/>
    </location>
</feature>
<feature type="compositionally biased region" description="Low complexity" evidence="1">
    <location>
        <begin position="255"/>
        <end position="266"/>
    </location>
</feature>
<sequence length="861" mass="91111">MSVIYAKCSKQGGPLGRDHVKQGRRGSIPGPAIYNILASFPLRWPAVCAGLALGTIVSCAVATVRGEPLCSVQGAPGDSTFNIHSDVIASHCHFVLGHHEAVFWIVCDLLAPRLSAASVMDPYAGASTGSLFAPLPKAYPSTRLSPSILTHRQGSNSPMPARPDSLDDPFFTPNSMIQSAPIPHTSVPFAPTELAVLQRWSQVYHSHRARCPVGPPPGMPAAVYEIFERLGGAAPFAGQQVVTSTTVADFSQDPASATSSQNTSTTVDEAEPFRPEAWSSGTAIDSQPTPGLYRSPEGDAASIPSSSPTNTIRSTGSARPAHVFGAGAGMRVGSSPSYGALDQHMRALELKRGMKKNASAHGRNKPNRTSSASRPSSSVRSSPLVGMKSSTPSRQSSPLVGLSGADGQPAFEPMGFQTFGTQLAVQQATVYGSADAQQQSFSFAAGYDADQSTYTEAPSTILDAQGKAEEEGDRSIAAGPLLTAATTTLPIPPNLSTTAAPAGSEGGNIAPAKEKAKSRATVAASDRTDPNTLPDRNDPNVIIIDDPAALKGMRYEDFEPHMYIGREALGTEYPRNLEPGAGHERIRCLLCKCGYGGPNGRSMWRRHVSQKHVILLAGKRGTVTKKKEGGIRESILSDEAAVINTYMEKRERTLASKKRYASKKRMDQRNDRLAAQGFDASKVAADESQPASQETMGGDEDGDDEIDEIDEMEDEPRAMPLQDLPSNSSDGAKPKLRLKPLTKPGEPASGPENALPPSSPLSPVPTTSVSVSPSEPVHPGPTFSFNTPGPIGSTYLFSPFDDDHRRGGFGVLGKAFGDDMDSGLGKPFSDEIKLGGFKRVQAFKSTARLDDDSFPLLGLNP</sequence>
<dbReference type="STRING" id="983506.L8WM92"/>
<feature type="compositionally biased region" description="Polar residues" evidence="1">
    <location>
        <begin position="303"/>
        <end position="317"/>
    </location>
</feature>
<dbReference type="AlphaFoldDB" id="L8WM92"/>
<feature type="region of interest" description="Disordered" evidence="1">
    <location>
        <begin position="250"/>
        <end position="322"/>
    </location>
</feature>
<feature type="compositionally biased region" description="Low complexity" evidence="1">
    <location>
        <begin position="367"/>
        <end position="383"/>
    </location>
</feature>
<feature type="compositionally biased region" description="Acidic residues" evidence="1">
    <location>
        <begin position="697"/>
        <end position="714"/>
    </location>
</feature>
<proteinExistence type="predicted"/>
<organism evidence="2 3">
    <name type="scientific">Thanatephorus cucumeris (strain AG1-IA)</name>
    <name type="common">Rice sheath blight fungus</name>
    <name type="synonym">Rhizoctonia solani</name>
    <dbReference type="NCBI Taxonomy" id="983506"/>
    <lineage>
        <taxon>Eukaryota</taxon>
        <taxon>Fungi</taxon>
        <taxon>Dikarya</taxon>
        <taxon>Basidiomycota</taxon>
        <taxon>Agaricomycotina</taxon>
        <taxon>Agaricomycetes</taxon>
        <taxon>Cantharellales</taxon>
        <taxon>Ceratobasidiaceae</taxon>
        <taxon>Rhizoctonia</taxon>
        <taxon>Rhizoctonia solani AG-1</taxon>
    </lineage>
</organism>
<keyword evidence="3" id="KW-1185">Reference proteome</keyword>
<accession>L8WM92</accession>
<feature type="region of interest" description="Disordered" evidence="1">
    <location>
        <begin position="355"/>
        <end position="408"/>
    </location>
</feature>
<gene>
    <name evidence="2" type="ORF">AG1IA_08046</name>
</gene>
<feature type="compositionally biased region" description="Polar residues" evidence="1">
    <location>
        <begin position="279"/>
        <end position="289"/>
    </location>
</feature>
<feature type="compositionally biased region" description="Polar residues" evidence="1">
    <location>
        <begin position="388"/>
        <end position="398"/>
    </location>
</feature>
<evidence type="ECO:0000256" key="1">
    <source>
        <dbReference type="SAM" id="MobiDB-lite"/>
    </source>
</evidence>
<dbReference type="EMBL" id="AFRT01002385">
    <property type="protein sequence ID" value="ELU37928.1"/>
    <property type="molecule type" value="Genomic_DNA"/>
</dbReference>
<dbReference type="Proteomes" id="UP000011668">
    <property type="component" value="Unassembled WGS sequence"/>
</dbReference>
<dbReference type="OrthoDB" id="2333993at2759"/>
<evidence type="ECO:0000313" key="3">
    <source>
        <dbReference type="Proteomes" id="UP000011668"/>
    </source>
</evidence>
<name>L8WM92_THACA</name>
<evidence type="ECO:0000313" key="2">
    <source>
        <dbReference type="EMBL" id="ELU37928.1"/>
    </source>
</evidence>
<feature type="region of interest" description="Disordered" evidence="1">
    <location>
        <begin position="487"/>
        <end position="540"/>
    </location>
</feature>
<comment type="caution">
    <text evidence="2">The sequence shown here is derived from an EMBL/GenBank/DDBJ whole genome shotgun (WGS) entry which is preliminary data.</text>
</comment>
<dbReference type="HOGENOM" id="CLU_014311_0_0_1"/>
<reference evidence="2 3" key="1">
    <citation type="journal article" date="2013" name="Nat. Commun.">
        <title>The evolution and pathogenic mechanisms of the rice sheath blight pathogen.</title>
        <authorList>
            <person name="Zheng A."/>
            <person name="Lin R."/>
            <person name="Xu L."/>
            <person name="Qin P."/>
            <person name="Tang C."/>
            <person name="Ai P."/>
            <person name="Zhang D."/>
            <person name="Liu Y."/>
            <person name="Sun Z."/>
            <person name="Feng H."/>
            <person name="Wang Y."/>
            <person name="Chen Y."/>
            <person name="Liang X."/>
            <person name="Fu R."/>
            <person name="Li Q."/>
            <person name="Zhang J."/>
            <person name="Yu X."/>
            <person name="Xie Z."/>
            <person name="Ding L."/>
            <person name="Guan P."/>
            <person name="Tang J."/>
            <person name="Liang Y."/>
            <person name="Wang S."/>
            <person name="Deng Q."/>
            <person name="Li S."/>
            <person name="Zhu J."/>
            <person name="Wang L."/>
            <person name="Liu H."/>
            <person name="Li P."/>
        </authorList>
    </citation>
    <scope>NUCLEOTIDE SEQUENCE [LARGE SCALE GENOMIC DNA]</scope>
    <source>
        <strain evidence="3">AG-1 IA</strain>
    </source>
</reference>